<dbReference type="GO" id="GO:0016002">
    <property type="term" value="F:sulfite reductase activity"/>
    <property type="evidence" value="ECO:0007669"/>
    <property type="project" value="TreeGrafter"/>
</dbReference>
<dbReference type="PANTHER" id="PTHR11493">
    <property type="entry name" value="SULFITE REDUCTASE [NADPH] SUBUNIT BETA-RELATED"/>
    <property type="match status" value="1"/>
</dbReference>
<accession>A0A6L3X3Z3</accession>
<evidence type="ECO:0000256" key="4">
    <source>
        <dbReference type="ARBA" id="ARBA00023004"/>
    </source>
</evidence>
<dbReference type="InterPro" id="IPR045854">
    <property type="entry name" value="NO2/SO3_Rdtase_4Fe4S_sf"/>
</dbReference>
<evidence type="ECO:0000256" key="3">
    <source>
        <dbReference type="ARBA" id="ARBA00023002"/>
    </source>
</evidence>
<keyword evidence="3" id="KW-0560">Oxidoreductase</keyword>
<dbReference type="GO" id="GO:0009337">
    <property type="term" value="C:sulfite reductase complex (NADPH)"/>
    <property type="evidence" value="ECO:0007669"/>
    <property type="project" value="TreeGrafter"/>
</dbReference>
<proteinExistence type="predicted"/>
<organism evidence="7 8">
    <name type="scientific">Enterobacter hormaechei</name>
    <dbReference type="NCBI Taxonomy" id="158836"/>
    <lineage>
        <taxon>Bacteria</taxon>
        <taxon>Pseudomonadati</taxon>
        <taxon>Pseudomonadota</taxon>
        <taxon>Gammaproteobacteria</taxon>
        <taxon>Enterobacterales</taxon>
        <taxon>Enterobacteriaceae</taxon>
        <taxon>Enterobacter</taxon>
        <taxon>Enterobacter cloacae complex</taxon>
    </lineage>
</organism>
<dbReference type="GO" id="GO:0000103">
    <property type="term" value="P:sulfate assimilation"/>
    <property type="evidence" value="ECO:0007669"/>
    <property type="project" value="TreeGrafter"/>
</dbReference>
<evidence type="ECO:0000313" key="7">
    <source>
        <dbReference type="EMBL" id="KAB2417235.1"/>
    </source>
</evidence>
<evidence type="ECO:0000256" key="5">
    <source>
        <dbReference type="ARBA" id="ARBA00023014"/>
    </source>
</evidence>
<dbReference type="Proteomes" id="UP000476281">
    <property type="component" value="Unassembled WGS sequence"/>
</dbReference>
<sequence length="85" mass="8995">VIPPQNDIDLHANDMNFVAIAENGKLVGFNLLVGGGLSIEHGNKKTYARTASEFGFLPLEHTLAVAEAVVTTPCSYSHPRAHGPG</sequence>
<comment type="caution">
    <text evidence="7">The sequence shown here is derived from an EMBL/GenBank/DDBJ whole genome shotgun (WGS) entry which is preliminary data.</text>
</comment>
<evidence type="ECO:0000256" key="1">
    <source>
        <dbReference type="ARBA" id="ARBA00022485"/>
    </source>
</evidence>
<evidence type="ECO:0000256" key="2">
    <source>
        <dbReference type="ARBA" id="ARBA00022723"/>
    </source>
</evidence>
<dbReference type="Gene3D" id="3.30.413.10">
    <property type="entry name" value="Sulfite Reductase Hemoprotein, domain 1"/>
    <property type="match status" value="1"/>
</dbReference>
<dbReference type="EMBL" id="WBSZ01003017">
    <property type="protein sequence ID" value="KAB2417235.1"/>
    <property type="molecule type" value="Genomic_DNA"/>
</dbReference>
<dbReference type="GO" id="GO:0046872">
    <property type="term" value="F:metal ion binding"/>
    <property type="evidence" value="ECO:0007669"/>
    <property type="project" value="UniProtKB-KW"/>
</dbReference>
<protein>
    <recommendedName>
        <fullName evidence="6">Nitrite/sulphite reductase 4Fe-4S domain-containing protein</fullName>
    </recommendedName>
</protein>
<keyword evidence="2" id="KW-0479">Metal-binding</keyword>
<dbReference type="InterPro" id="IPR045169">
    <property type="entry name" value="NO2/SO3_Rdtase_4Fe4S_prot"/>
</dbReference>
<gene>
    <name evidence="7" type="ORF">F9C29_36510</name>
</gene>
<keyword evidence="4" id="KW-0408">Iron</keyword>
<feature type="domain" description="Nitrite/sulphite reductase 4Fe-4S" evidence="6">
    <location>
        <begin position="2"/>
        <end position="72"/>
    </location>
</feature>
<feature type="non-terminal residue" evidence="7">
    <location>
        <position position="85"/>
    </location>
</feature>
<dbReference type="GO" id="GO:0050311">
    <property type="term" value="F:sulfite reductase (ferredoxin) activity"/>
    <property type="evidence" value="ECO:0007669"/>
    <property type="project" value="TreeGrafter"/>
</dbReference>
<dbReference type="GO" id="GO:0020037">
    <property type="term" value="F:heme binding"/>
    <property type="evidence" value="ECO:0007669"/>
    <property type="project" value="InterPro"/>
</dbReference>
<keyword evidence="1" id="KW-0004">4Fe-4S</keyword>
<dbReference type="SUPFAM" id="SSF56014">
    <property type="entry name" value="Nitrite and sulphite reductase 4Fe-4S domain-like"/>
    <property type="match status" value="1"/>
</dbReference>
<keyword evidence="5" id="KW-0411">Iron-sulfur</keyword>
<dbReference type="InterPro" id="IPR006067">
    <property type="entry name" value="NO2/SO3_Rdtase_4Fe4S_dom"/>
</dbReference>
<reference evidence="7 8" key="1">
    <citation type="submission" date="2019-09" db="EMBL/GenBank/DDBJ databases">
        <title>Reversal of blaTEM antimicrobial resistance by CRISPR-Cas9 in clinical E. coli and other Enterobacteriaceae strains.</title>
        <authorList>
            <person name="Tagliaferri T."/>
            <person name="Guimaraes N."/>
            <person name="Pereira M."/>
            <person name="Felicori L."/>
            <person name="Horz H.-P."/>
            <person name="Santos S."/>
            <person name="Mendes T."/>
        </authorList>
    </citation>
    <scope>NUCLEOTIDE SEQUENCE [LARGE SCALE GENOMIC DNA]</scope>
    <source>
        <strain evidence="7 8">E2_blaTEM_MG</strain>
    </source>
</reference>
<dbReference type="GO" id="GO:0051539">
    <property type="term" value="F:4 iron, 4 sulfur cluster binding"/>
    <property type="evidence" value="ECO:0007669"/>
    <property type="project" value="UniProtKB-KW"/>
</dbReference>
<evidence type="ECO:0000313" key="8">
    <source>
        <dbReference type="Proteomes" id="UP000476281"/>
    </source>
</evidence>
<feature type="non-terminal residue" evidence="7">
    <location>
        <position position="1"/>
    </location>
</feature>
<dbReference type="Pfam" id="PF01077">
    <property type="entry name" value="NIR_SIR"/>
    <property type="match status" value="1"/>
</dbReference>
<evidence type="ECO:0000259" key="6">
    <source>
        <dbReference type="Pfam" id="PF01077"/>
    </source>
</evidence>
<dbReference type="PANTHER" id="PTHR11493:SF47">
    <property type="entry name" value="SULFITE REDUCTASE [NADPH] SUBUNIT BETA"/>
    <property type="match status" value="1"/>
</dbReference>
<dbReference type="AlphaFoldDB" id="A0A6L3X3Z3"/>
<name>A0A6L3X3Z3_9ENTR</name>